<gene>
    <name evidence="7" type="ORF">DFJ69_2427</name>
</gene>
<evidence type="ECO:0000256" key="5">
    <source>
        <dbReference type="SAM" id="Phobius"/>
    </source>
</evidence>
<dbReference type="RefSeq" id="WP_245974272.1">
    <property type="nucleotide sequence ID" value="NZ_QTTT01000001.1"/>
</dbReference>
<dbReference type="CDD" id="cd17321">
    <property type="entry name" value="MFS_MMR_MDR_like"/>
    <property type="match status" value="1"/>
</dbReference>
<feature type="transmembrane region" description="Helical" evidence="5">
    <location>
        <begin position="242"/>
        <end position="261"/>
    </location>
</feature>
<feature type="transmembrane region" description="Helical" evidence="5">
    <location>
        <begin position="152"/>
        <end position="172"/>
    </location>
</feature>
<feature type="transmembrane region" description="Helical" evidence="5">
    <location>
        <begin position="91"/>
        <end position="114"/>
    </location>
</feature>
<feature type="transmembrane region" description="Helical" evidence="5">
    <location>
        <begin position="120"/>
        <end position="140"/>
    </location>
</feature>
<comment type="caution">
    <text evidence="7">The sequence shown here is derived from an EMBL/GenBank/DDBJ whole genome shotgun (WGS) entry which is preliminary data.</text>
</comment>
<dbReference type="Gene3D" id="1.20.1250.20">
    <property type="entry name" value="MFS general substrate transporter like domains"/>
    <property type="match status" value="1"/>
</dbReference>
<evidence type="ECO:0000313" key="7">
    <source>
        <dbReference type="EMBL" id="REE96974.1"/>
    </source>
</evidence>
<feature type="domain" description="Major facilitator superfamily (MFS) profile" evidence="6">
    <location>
        <begin position="24"/>
        <end position="468"/>
    </location>
</feature>
<keyword evidence="4 5" id="KW-0472">Membrane</keyword>
<feature type="transmembrane region" description="Helical" evidence="5">
    <location>
        <begin position="273"/>
        <end position="302"/>
    </location>
</feature>
<dbReference type="Pfam" id="PF07690">
    <property type="entry name" value="MFS_1"/>
    <property type="match status" value="1"/>
</dbReference>
<accession>A0A3D9SWN2</accession>
<dbReference type="GO" id="GO:0022857">
    <property type="term" value="F:transmembrane transporter activity"/>
    <property type="evidence" value="ECO:0007669"/>
    <property type="project" value="InterPro"/>
</dbReference>
<feature type="transmembrane region" description="Helical" evidence="5">
    <location>
        <begin position="178"/>
        <end position="198"/>
    </location>
</feature>
<comment type="subcellular location">
    <subcellularLocation>
        <location evidence="1">Cell membrane</location>
        <topology evidence="1">Multi-pass membrane protein</topology>
    </subcellularLocation>
</comment>
<dbReference type="Proteomes" id="UP000256661">
    <property type="component" value="Unassembled WGS sequence"/>
</dbReference>
<evidence type="ECO:0000256" key="3">
    <source>
        <dbReference type="ARBA" id="ARBA00022989"/>
    </source>
</evidence>
<dbReference type="EMBL" id="QTTT01000001">
    <property type="protein sequence ID" value="REE96974.1"/>
    <property type="molecule type" value="Genomic_DNA"/>
</dbReference>
<feature type="transmembrane region" description="Helical" evidence="5">
    <location>
        <begin position="339"/>
        <end position="361"/>
    </location>
</feature>
<feature type="transmembrane region" description="Helical" evidence="5">
    <location>
        <begin position="446"/>
        <end position="464"/>
    </location>
</feature>
<keyword evidence="8" id="KW-1185">Reference proteome</keyword>
<dbReference type="SUPFAM" id="SSF103473">
    <property type="entry name" value="MFS general substrate transporter"/>
    <property type="match status" value="2"/>
</dbReference>
<dbReference type="InterPro" id="IPR020846">
    <property type="entry name" value="MFS_dom"/>
</dbReference>
<name>A0A3D9SWN2_9ACTN</name>
<dbReference type="GO" id="GO:0005886">
    <property type="term" value="C:plasma membrane"/>
    <property type="evidence" value="ECO:0007669"/>
    <property type="project" value="UniProtKB-SubCell"/>
</dbReference>
<keyword evidence="3 5" id="KW-1133">Transmembrane helix</keyword>
<evidence type="ECO:0000256" key="2">
    <source>
        <dbReference type="ARBA" id="ARBA00022692"/>
    </source>
</evidence>
<feature type="transmembrane region" description="Helical" evidence="5">
    <location>
        <begin position="314"/>
        <end position="332"/>
    </location>
</feature>
<dbReference type="Gene3D" id="1.20.1720.10">
    <property type="entry name" value="Multidrug resistance protein D"/>
    <property type="match status" value="1"/>
</dbReference>
<protein>
    <submittedName>
        <fullName evidence="7">EmrB/QacA subfamily drug resistance transporter</fullName>
    </submittedName>
</protein>
<proteinExistence type="predicted"/>
<dbReference type="PANTHER" id="PTHR42718">
    <property type="entry name" value="MAJOR FACILITATOR SUPERFAMILY MULTIDRUG TRANSPORTER MFSC"/>
    <property type="match status" value="1"/>
</dbReference>
<dbReference type="InterPro" id="IPR036259">
    <property type="entry name" value="MFS_trans_sf"/>
</dbReference>
<dbReference type="InterPro" id="IPR011701">
    <property type="entry name" value="MFS"/>
</dbReference>
<dbReference type="PROSITE" id="PS50850">
    <property type="entry name" value="MFS"/>
    <property type="match status" value="1"/>
</dbReference>
<feature type="transmembrane region" description="Helical" evidence="5">
    <location>
        <begin position="210"/>
        <end position="230"/>
    </location>
</feature>
<feature type="transmembrane region" description="Helical" evidence="5">
    <location>
        <begin position="417"/>
        <end position="434"/>
    </location>
</feature>
<reference evidence="7 8" key="1">
    <citation type="submission" date="2018-08" db="EMBL/GenBank/DDBJ databases">
        <title>Sequencing the genomes of 1000 actinobacteria strains.</title>
        <authorList>
            <person name="Klenk H.-P."/>
        </authorList>
    </citation>
    <scope>NUCLEOTIDE SEQUENCE [LARGE SCALE GENOMIC DNA]</scope>
    <source>
        <strain evidence="7 8">DSM 43927</strain>
    </source>
</reference>
<dbReference type="AlphaFoldDB" id="A0A3D9SWN2"/>
<evidence type="ECO:0000256" key="1">
    <source>
        <dbReference type="ARBA" id="ARBA00004651"/>
    </source>
</evidence>
<evidence type="ECO:0000256" key="4">
    <source>
        <dbReference type="ARBA" id="ARBA00023136"/>
    </source>
</evidence>
<sequence>MRPTDVRTGGTPPGTAAPARFGPVFIVVAAGVAMSNLDMFIVNVALPEIGDGLSGAPLSALSWVLNAYAVVFAALLVPLGNVADRIGARRTYLLGTAIFTVASALCALAPSVWWLVAARVVQAAGAAMLMPSSLSLLLAAAPPERRVAAVRAWTAIGGVAAALGPVIGGLLTEVDWRWIFLINLPVGLAVLVVGPRVLPRTPLASGGGRPDLVGATVLTIAVAALALGVVKSEDWGWGSVEVIGSLAAAVVLAVAFVVRSARHPDPVLPLSLLRVPVFGTATLASVLFGVAFAAMLLSTVLWCREVWDWSPLRSGLAVAPGPLMVPGLAIGAGPVIQRVGAAVVSLVGCLFFAAGLGWWILVLDADSGYAVGMLPGMVLTGIGVGLTLPTLIGAAVSAVPPQSFATGSAVVTMARQIGVVVGVAMLVAAFGTPNGPDETLAAFDDGWLLTVLATAATALAALFLRRTRTP</sequence>
<evidence type="ECO:0000313" key="8">
    <source>
        <dbReference type="Proteomes" id="UP000256661"/>
    </source>
</evidence>
<feature type="transmembrane region" description="Helical" evidence="5">
    <location>
        <begin position="58"/>
        <end position="79"/>
    </location>
</feature>
<organism evidence="7 8">
    <name type="scientific">Thermomonospora umbrina</name>
    <dbReference type="NCBI Taxonomy" id="111806"/>
    <lineage>
        <taxon>Bacteria</taxon>
        <taxon>Bacillati</taxon>
        <taxon>Actinomycetota</taxon>
        <taxon>Actinomycetes</taxon>
        <taxon>Streptosporangiales</taxon>
        <taxon>Thermomonosporaceae</taxon>
        <taxon>Thermomonospora</taxon>
    </lineage>
</organism>
<keyword evidence="2 5" id="KW-0812">Transmembrane</keyword>
<evidence type="ECO:0000259" key="6">
    <source>
        <dbReference type="PROSITE" id="PS50850"/>
    </source>
</evidence>
<feature type="transmembrane region" description="Helical" evidence="5">
    <location>
        <begin position="21"/>
        <end position="46"/>
    </location>
</feature>
<feature type="transmembrane region" description="Helical" evidence="5">
    <location>
        <begin position="373"/>
        <end position="396"/>
    </location>
</feature>
<dbReference type="PANTHER" id="PTHR42718:SF48">
    <property type="entry name" value="CONSERVED TWO-DOMAIN MEMBRANE PROTEIN-RELATED"/>
    <property type="match status" value="1"/>
</dbReference>